<evidence type="ECO:0000256" key="9">
    <source>
        <dbReference type="ARBA" id="ARBA00022794"/>
    </source>
</evidence>
<comment type="subcellular location">
    <subcellularLocation>
        <location evidence="3">Cytoplasm</location>
        <location evidence="3">Cytoskeleton</location>
        <location evidence="3">Cilium axoneme</location>
    </subcellularLocation>
    <subcellularLocation>
        <location evidence="1">Cytoplasm</location>
        <location evidence="1">Cytoskeleton</location>
        <location evidence="1">Cilium basal body</location>
    </subcellularLocation>
    <subcellularLocation>
        <location evidence="2">Cytoplasm</location>
        <location evidence="2">Cytoskeleton</location>
        <location evidence="2">Microtubule organizing center</location>
        <location evidence="2">Centrosome</location>
    </subcellularLocation>
</comment>
<keyword evidence="7" id="KW-0963">Cytoplasm</keyword>
<dbReference type="Pfam" id="PF05783">
    <property type="entry name" value="DLIC"/>
    <property type="match status" value="1"/>
</dbReference>
<evidence type="ECO:0000256" key="2">
    <source>
        <dbReference type="ARBA" id="ARBA00004300"/>
    </source>
</evidence>
<dbReference type="Gene3D" id="3.40.50.300">
    <property type="entry name" value="P-loop containing nucleotide triphosphate hydrolases"/>
    <property type="match status" value="1"/>
</dbReference>
<dbReference type="GO" id="GO:0035721">
    <property type="term" value="P:intraciliary retrograde transport"/>
    <property type="evidence" value="ECO:0007669"/>
    <property type="project" value="InterPro"/>
</dbReference>
<proteinExistence type="inferred from homology"/>
<protein>
    <recommendedName>
        <fullName evidence="5">Cytoplasmic dynein 2 light intermediate chain 1</fullName>
    </recommendedName>
</protein>
<dbReference type="EMBL" id="JARKHS020002353">
    <property type="protein sequence ID" value="KAK8786829.1"/>
    <property type="molecule type" value="Genomic_DNA"/>
</dbReference>
<keyword evidence="12" id="KW-0505">Motor protein</keyword>
<evidence type="ECO:0000256" key="3">
    <source>
        <dbReference type="ARBA" id="ARBA00004430"/>
    </source>
</evidence>
<evidence type="ECO:0000256" key="10">
    <source>
        <dbReference type="ARBA" id="ARBA00023017"/>
    </source>
</evidence>
<evidence type="ECO:0000256" key="8">
    <source>
        <dbReference type="ARBA" id="ARBA00022701"/>
    </source>
</evidence>
<evidence type="ECO:0000256" key="12">
    <source>
        <dbReference type="ARBA" id="ARBA00023175"/>
    </source>
</evidence>
<dbReference type="GO" id="GO:0005874">
    <property type="term" value="C:microtubule"/>
    <property type="evidence" value="ECO:0007669"/>
    <property type="project" value="UniProtKB-KW"/>
</dbReference>
<gene>
    <name evidence="15" type="ORF">V5799_023395</name>
</gene>
<evidence type="ECO:0000256" key="7">
    <source>
        <dbReference type="ARBA" id="ARBA00022490"/>
    </source>
</evidence>
<evidence type="ECO:0000256" key="13">
    <source>
        <dbReference type="ARBA" id="ARBA00023212"/>
    </source>
</evidence>
<keyword evidence="8" id="KW-0493">Microtubule</keyword>
<evidence type="ECO:0000256" key="1">
    <source>
        <dbReference type="ARBA" id="ARBA00004120"/>
    </source>
</evidence>
<dbReference type="PANTHER" id="PTHR13236">
    <property type="entry name" value="DYNEIN 2 LIGHT INTERMEDIATE CHAIN, ISOFORM 2"/>
    <property type="match status" value="1"/>
</dbReference>
<sequence>MPIETIWDVAVRLSKEADKNGVLKNVETTLLLVGNKQSGKTTLLHRFLDKTDAPKPSLALEYMFGRRSRGTGVLKDICHIWELAGGAFTTDLLEIPITVETLRSLSVVIVLDLSAPEVLCILLETLLKALQSRIDRVLDAALKSDASVNEAVHEAISTRLSEEHPDKKVVTPFPVPLLIVGSKYDIFQNYEPEKRKVTCRYLRHVAHANGASLLFASSKSESLISKLKTSLAYLAFGSGAGPVRASHTDYNKPLHITFGEDSFEKIDGSTPASVTQVSNVYAVVKKAFTEIFPQVEQKMTIPEDPGRDPKFKEKDIDLMKAQKEAELAELRKRRQQEEIGRELPDFD</sequence>
<accession>A0AAQ4FHX8</accession>
<dbReference type="GO" id="GO:0045504">
    <property type="term" value="F:dynein heavy chain binding"/>
    <property type="evidence" value="ECO:0007669"/>
    <property type="project" value="TreeGrafter"/>
</dbReference>
<dbReference type="PANTHER" id="PTHR13236:SF0">
    <property type="entry name" value="CYTOPLASMIC DYNEIN 2 LIGHT INTERMEDIATE CHAIN 1"/>
    <property type="match status" value="1"/>
</dbReference>
<comment type="caution">
    <text evidence="15">The sequence shown here is derived from an EMBL/GenBank/DDBJ whole genome shotgun (WGS) entry which is preliminary data.</text>
</comment>
<keyword evidence="10" id="KW-0243">Dynein</keyword>
<dbReference type="GO" id="GO:0035735">
    <property type="term" value="P:intraciliary transport involved in cilium assembly"/>
    <property type="evidence" value="ECO:0007669"/>
    <property type="project" value="InterPro"/>
</dbReference>
<name>A0AAQ4FHX8_AMBAM</name>
<dbReference type="GO" id="GO:0005813">
    <property type="term" value="C:centrosome"/>
    <property type="evidence" value="ECO:0007669"/>
    <property type="project" value="UniProtKB-SubCell"/>
</dbReference>
<evidence type="ECO:0000256" key="6">
    <source>
        <dbReference type="ARBA" id="ARBA00022473"/>
    </source>
</evidence>
<dbReference type="PRINTS" id="PR00449">
    <property type="entry name" value="RASTRNSFRMNG"/>
</dbReference>
<dbReference type="GO" id="GO:0005930">
    <property type="term" value="C:axoneme"/>
    <property type="evidence" value="ECO:0007669"/>
    <property type="project" value="UniProtKB-SubCell"/>
</dbReference>
<dbReference type="AlphaFoldDB" id="A0AAQ4FHX8"/>
<keyword evidence="11" id="KW-0969">Cilium</keyword>
<dbReference type="InterPro" id="IPR027417">
    <property type="entry name" value="P-loop_NTPase"/>
</dbReference>
<keyword evidence="9" id="KW-0970">Cilium biogenesis/degradation</keyword>
<evidence type="ECO:0000256" key="14">
    <source>
        <dbReference type="ARBA" id="ARBA00023273"/>
    </source>
</evidence>
<keyword evidence="6" id="KW-0217">Developmental protein</keyword>
<keyword evidence="14" id="KW-0966">Cell projection</keyword>
<dbReference type="GO" id="GO:0036064">
    <property type="term" value="C:ciliary basal body"/>
    <property type="evidence" value="ECO:0007669"/>
    <property type="project" value="TreeGrafter"/>
</dbReference>
<evidence type="ECO:0000313" key="15">
    <source>
        <dbReference type="EMBL" id="KAK8786829.1"/>
    </source>
</evidence>
<comment type="similarity">
    <text evidence="4">Belongs to the dynein light intermediate chain family.</text>
</comment>
<keyword evidence="16" id="KW-1185">Reference proteome</keyword>
<evidence type="ECO:0000256" key="4">
    <source>
        <dbReference type="ARBA" id="ARBA00006831"/>
    </source>
</evidence>
<evidence type="ECO:0000313" key="16">
    <source>
        <dbReference type="Proteomes" id="UP001321473"/>
    </source>
</evidence>
<dbReference type="GO" id="GO:0005868">
    <property type="term" value="C:cytoplasmic dynein complex"/>
    <property type="evidence" value="ECO:0007669"/>
    <property type="project" value="InterPro"/>
</dbReference>
<dbReference type="InterPro" id="IPR040045">
    <property type="entry name" value="DYNC2LI1"/>
</dbReference>
<keyword evidence="13" id="KW-0206">Cytoskeleton</keyword>
<organism evidence="15 16">
    <name type="scientific">Amblyomma americanum</name>
    <name type="common">Lone star tick</name>
    <dbReference type="NCBI Taxonomy" id="6943"/>
    <lineage>
        <taxon>Eukaryota</taxon>
        <taxon>Metazoa</taxon>
        <taxon>Ecdysozoa</taxon>
        <taxon>Arthropoda</taxon>
        <taxon>Chelicerata</taxon>
        <taxon>Arachnida</taxon>
        <taxon>Acari</taxon>
        <taxon>Parasitiformes</taxon>
        <taxon>Ixodida</taxon>
        <taxon>Ixodoidea</taxon>
        <taxon>Ixodidae</taxon>
        <taxon>Amblyomminae</taxon>
        <taxon>Amblyomma</taxon>
    </lineage>
</organism>
<reference evidence="15 16" key="1">
    <citation type="journal article" date="2023" name="Arcadia Sci">
        <title>De novo assembly of a long-read Amblyomma americanum tick genome.</title>
        <authorList>
            <person name="Chou S."/>
            <person name="Poskanzer K.E."/>
            <person name="Rollins M."/>
            <person name="Thuy-Boun P.S."/>
        </authorList>
    </citation>
    <scope>NUCLEOTIDE SEQUENCE [LARGE SCALE GENOMIC DNA]</scope>
    <source>
        <strain evidence="15">F_SG_1</strain>
        <tissue evidence="15">Salivary glands</tissue>
    </source>
</reference>
<dbReference type="SUPFAM" id="SSF52540">
    <property type="entry name" value="P-loop containing nucleoside triphosphate hydrolases"/>
    <property type="match status" value="1"/>
</dbReference>
<dbReference type="InterPro" id="IPR022780">
    <property type="entry name" value="Dynein_light_int_chain"/>
</dbReference>
<evidence type="ECO:0000256" key="5">
    <source>
        <dbReference type="ARBA" id="ARBA00018863"/>
    </source>
</evidence>
<dbReference type="Proteomes" id="UP001321473">
    <property type="component" value="Unassembled WGS sequence"/>
</dbReference>
<evidence type="ECO:0000256" key="11">
    <source>
        <dbReference type="ARBA" id="ARBA00023069"/>
    </source>
</evidence>